<accession>A0A2T1G5J9</accession>
<feature type="signal peptide" evidence="1">
    <location>
        <begin position="1"/>
        <end position="22"/>
    </location>
</feature>
<dbReference type="AlphaFoldDB" id="A0A2T1G5J9"/>
<dbReference type="OrthoDB" id="464425at2"/>
<comment type="caution">
    <text evidence="2">The sequence shown here is derived from an EMBL/GenBank/DDBJ whole genome shotgun (WGS) entry which is preliminary data.</text>
</comment>
<name>A0A2T1G5J9_9CYAN</name>
<reference evidence="2 3" key="1">
    <citation type="submission" date="2018-03" db="EMBL/GenBank/DDBJ databases">
        <title>The ancient ancestry and fast evolution of plastids.</title>
        <authorList>
            <person name="Moore K.R."/>
            <person name="Magnabosco C."/>
            <person name="Momper L."/>
            <person name="Gold D.A."/>
            <person name="Bosak T."/>
            <person name="Fournier G.P."/>
        </authorList>
    </citation>
    <scope>NUCLEOTIDE SEQUENCE [LARGE SCALE GENOMIC DNA]</scope>
    <source>
        <strain evidence="2 3">CCALA 037</strain>
    </source>
</reference>
<dbReference type="RefSeq" id="WP_106309111.1">
    <property type="nucleotide sequence ID" value="NZ_PVWO01000324.1"/>
</dbReference>
<feature type="chain" id="PRO_5015674632" evidence="1">
    <location>
        <begin position="23"/>
        <end position="143"/>
    </location>
</feature>
<evidence type="ECO:0000313" key="3">
    <source>
        <dbReference type="Proteomes" id="UP000238937"/>
    </source>
</evidence>
<proteinExistence type="predicted"/>
<evidence type="ECO:0000313" key="2">
    <source>
        <dbReference type="EMBL" id="PSB52513.1"/>
    </source>
</evidence>
<dbReference type="Proteomes" id="UP000238937">
    <property type="component" value="Unassembled WGS sequence"/>
</dbReference>
<evidence type="ECO:0000256" key="1">
    <source>
        <dbReference type="SAM" id="SignalP"/>
    </source>
</evidence>
<gene>
    <name evidence="2" type="ORF">C7B77_20450</name>
</gene>
<dbReference type="EMBL" id="PVWO01000324">
    <property type="protein sequence ID" value="PSB52513.1"/>
    <property type="molecule type" value="Genomic_DNA"/>
</dbReference>
<keyword evidence="1" id="KW-0732">Signal</keyword>
<dbReference type="Gene3D" id="2.60.120.380">
    <property type="match status" value="1"/>
</dbReference>
<sequence length="143" mass="15441">MKFFKSCLNLTLLSLLTCTGLAAPVLATTDFDNSVRDADDEGILNSPGVRTIKGDVTATDDLQDFRQVTLTGRANLRITGNSAGRTDLLLLRASGQVIAKSSGSFSHSFTRNNLEAGKYIVLVRSAQFNANSVNYQVNLNARQ</sequence>
<protein>
    <submittedName>
        <fullName evidence="2">Uncharacterized protein</fullName>
    </submittedName>
</protein>
<keyword evidence="3" id="KW-1185">Reference proteome</keyword>
<organism evidence="2 3">
    <name type="scientific">Chamaesiphon polymorphus CCALA 037</name>
    <dbReference type="NCBI Taxonomy" id="2107692"/>
    <lineage>
        <taxon>Bacteria</taxon>
        <taxon>Bacillati</taxon>
        <taxon>Cyanobacteriota</taxon>
        <taxon>Cyanophyceae</taxon>
        <taxon>Gomontiellales</taxon>
        <taxon>Chamaesiphonaceae</taxon>
        <taxon>Chamaesiphon</taxon>
    </lineage>
</organism>